<sequence>MSHLMTEILVSIVVINQGLPVLLNICHRKHMKMIRLPSQLQYYRNKDPLPISSKRRSRKTPKSTPCTSALLTFQWNFSPPLKILNNTLLTFLKKKTTCS</sequence>
<reference evidence="2" key="1">
    <citation type="submission" date="2017-07" db="EMBL/GenBank/DDBJ databases">
        <authorList>
            <person name="Mikheyev A."/>
            <person name="Grau M."/>
        </authorList>
    </citation>
    <scope>NUCLEOTIDE SEQUENCE</scope>
    <source>
        <tissue evidence="2">Venom_gland</tissue>
    </source>
</reference>
<evidence type="ECO:0000256" key="1">
    <source>
        <dbReference type="SAM" id="Phobius"/>
    </source>
</evidence>
<feature type="transmembrane region" description="Helical" evidence="1">
    <location>
        <begin position="6"/>
        <end position="26"/>
    </location>
</feature>
<dbReference type="EMBL" id="IACM01111417">
    <property type="protein sequence ID" value="LAB34075.1"/>
    <property type="molecule type" value="Transcribed_RNA"/>
</dbReference>
<keyword evidence="1" id="KW-0472">Membrane</keyword>
<keyword evidence="1" id="KW-0812">Transmembrane</keyword>
<organism evidence="2">
    <name type="scientific">Micrurus spixii</name>
    <name type="common">Amazon coral snake</name>
    <dbReference type="NCBI Taxonomy" id="129469"/>
    <lineage>
        <taxon>Eukaryota</taxon>
        <taxon>Metazoa</taxon>
        <taxon>Chordata</taxon>
        <taxon>Craniata</taxon>
        <taxon>Vertebrata</taxon>
        <taxon>Euteleostomi</taxon>
        <taxon>Lepidosauria</taxon>
        <taxon>Squamata</taxon>
        <taxon>Bifurcata</taxon>
        <taxon>Unidentata</taxon>
        <taxon>Episquamata</taxon>
        <taxon>Toxicofera</taxon>
        <taxon>Serpentes</taxon>
        <taxon>Colubroidea</taxon>
        <taxon>Elapidae</taxon>
        <taxon>Elapinae</taxon>
        <taxon>Micrurus</taxon>
    </lineage>
</organism>
<protein>
    <submittedName>
        <fullName evidence="2">Uncharacterized protein</fullName>
    </submittedName>
</protein>
<proteinExistence type="predicted"/>
<keyword evidence="1" id="KW-1133">Transmembrane helix</keyword>
<dbReference type="AlphaFoldDB" id="A0A2D4ML13"/>
<accession>A0A2D4ML13</accession>
<name>A0A2D4ML13_9SAUR</name>
<reference evidence="2" key="2">
    <citation type="submission" date="2017-11" db="EMBL/GenBank/DDBJ databases">
        <title>Coralsnake Venomics: Analyses of Venom Gland Transcriptomes and Proteomes of Six Brazilian Taxa.</title>
        <authorList>
            <person name="Aird S.D."/>
            <person name="Jorge da Silva N."/>
            <person name="Qiu L."/>
            <person name="Villar-Briones A."/>
            <person name="Aparecida-Saddi V."/>
            <person name="Campos-Telles M.P."/>
            <person name="Grau M."/>
            <person name="Mikheyev A.S."/>
        </authorList>
    </citation>
    <scope>NUCLEOTIDE SEQUENCE</scope>
    <source>
        <tissue evidence="2">Venom_gland</tissue>
    </source>
</reference>
<evidence type="ECO:0000313" key="2">
    <source>
        <dbReference type="EMBL" id="LAB34075.1"/>
    </source>
</evidence>